<dbReference type="InterPro" id="IPR039426">
    <property type="entry name" value="TonB-dep_rcpt-like"/>
</dbReference>
<keyword evidence="6" id="KW-0408">Iron</keyword>
<name>A0A7W6NXG4_9SPHN</name>
<evidence type="ECO:0000256" key="9">
    <source>
        <dbReference type="ARBA" id="ARBA00023136"/>
    </source>
</evidence>
<dbReference type="Pfam" id="PF00593">
    <property type="entry name" value="TonB_dep_Rec_b-barrel"/>
    <property type="match status" value="1"/>
</dbReference>
<keyword evidence="5" id="KW-0812">Transmembrane</keyword>
<evidence type="ECO:0000256" key="7">
    <source>
        <dbReference type="ARBA" id="ARBA00023065"/>
    </source>
</evidence>
<evidence type="ECO:0000256" key="5">
    <source>
        <dbReference type="ARBA" id="ARBA00022692"/>
    </source>
</evidence>
<comment type="similarity">
    <text evidence="11">Belongs to the TonB-dependent receptor family.</text>
</comment>
<dbReference type="Gene3D" id="3.55.50.30">
    <property type="match status" value="1"/>
</dbReference>
<organism evidence="14 15">
    <name type="scientific">Sphingomonas kyeonggiensis</name>
    <dbReference type="NCBI Taxonomy" id="1268553"/>
    <lineage>
        <taxon>Bacteria</taxon>
        <taxon>Pseudomonadati</taxon>
        <taxon>Pseudomonadota</taxon>
        <taxon>Alphaproteobacteria</taxon>
        <taxon>Sphingomonadales</taxon>
        <taxon>Sphingomonadaceae</taxon>
        <taxon>Sphingomonas</taxon>
    </lineage>
</organism>
<comment type="subcellular location">
    <subcellularLocation>
        <location evidence="1">Cell outer membrane</location>
        <topology evidence="1">Multi-pass membrane protein</topology>
    </subcellularLocation>
</comment>
<evidence type="ECO:0000256" key="10">
    <source>
        <dbReference type="ARBA" id="ARBA00023237"/>
    </source>
</evidence>
<reference evidence="14 15" key="1">
    <citation type="submission" date="2020-08" db="EMBL/GenBank/DDBJ databases">
        <title>Genomic Encyclopedia of Type Strains, Phase IV (KMG-IV): sequencing the most valuable type-strain genomes for metagenomic binning, comparative biology and taxonomic classification.</title>
        <authorList>
            <person name="Goeker M."/>
        </authorList>
    </citation>
    <scope>NUCLEOTIDE SEQUENCE [LARGE SCALE GENOMIC DNA]</scope>
    <source>
        <strain evidence="14 15">DSM 101806</strain>
    </source>
</reference>
<evidence type="ECO:0000256" key="8">
    <source>
        <dbReference type="ARBA" id="ARBA00023077"/>
    </source>
</evidence>
<keyword evidence="10" id="KW-0998">Cell outer membrane</keyword>
<dbReference type="SUPFAM" id="SSF56935">
    <property type="entry name" value="Porins"/>
    <property type="match status" value="1"/>
</dbReference>
<gene>
    <name evidence="14" type="ORF">GGR46_002797</name>
</gene>
<feature type="domain" description="TonB-dependent receptor plug" evidence="13">
    <location>
        <begin position="129"/>
        <end position="235"/>
    </location>
</feature>
<dbReference type="InterPro" id="IPR036942">
    <property type="entry name" value="Beta-barrel_TonB_sf"/>
</dbReference>
<dbReference type="PANTHER" id="PTHR32552:SF81">
    <property type="entry name" value="TONB-DEPENDENT OUTER MEMBRANE RECEPTOR"/>
    <property type="match status" value="1"/>
</dbReference>
<evidence type="ECO:0000256" key="3">
    <source>
        <dbReference type="ARBA" id="ARBA00022452"/>
    </source>
</evidence>
<evidence type="ECO:0000256" key="1">
    <source>
        <dbReference type="ARBA" id="ARBA00004571"/>
    </source>
</evidence>
<dbReference type="InterPro" id="IPR000531">
    <property type="entry name" value="Beta-barrel_TonB"/>
</dbReference>
<dbReference type="EMBL" id="JACIEH010000002">
    <property type="protein sequence ID" value="MBB4099233.1"/>
    <property type="molecule type" value="Genomic_DNA"/>
</dbReference>
<keyword evidence="8 11" id="KW-0798">TonB box</keyword>
<evidence type="ECO:0000259" key="13">
    <source>
        <dbReference type="Pfam" id="PF07715"/>
    </source>
</evidence>
<dbReference type="GO" id="GO:0009279">
    <property type="term" value="C:cell outer membrane"/>
    <property type="evidence" value="ECO:0007669"/>
    <property type="project" value="UniProtKB-SubCell"/>
</dbReference>
<sequence length="774" mass="82140">MPALSLTVGAAPAGAQTARGVHLDLPAGPVSAALRAIALQTGASFGTDDPALLRRRTRRLRFDGGIDQAIETALAGTGLAARRVAPGIWRIVTERPRPQPRPPKPPPAPQVAPEIVVTGSKMDVTLAHYPASVAIIDGSDIAHVTGEHGTLAISELHPTLLSTRLGSGRNKLFLRGISDSSFSGASPSLVGQYLGDLRLAYASPDPDLRLYDVDRVEVLEGPQGSLYGAGSLGGVLRIVPNAPDPRQASGEAWAGAEATAHGTGSTDAGLVVNLPLSERAAVRILGYREATGGYIDDVGRGKKDVNSTRVAGGRVAVHTPVGSRWSLDLTGIGQDVRNADAQYEQRTLGRLVRASTFAQPSHHFYRALAVSVAGPLAGGRLHSSWGLVDQRLSQVFDATRPDEEPVAYRQRDHISLLSNETRLTRAFGRRWDGLIGFAALRSIDRQARSTGVPSQPVNLGTLDARVRETTLFGEARWHPDERLTMSAGGRVSFIEMRGAATGVLAKPAPGTTPTPPLRRQRLSTPSLALAWTPAPEATLYVRYAGGYRPGGLTVSGAVERFTPDTVRTAELGFRMQARELAGLQIEGTLARTDWRNVQADTVDGLGLPHTANVGNGIVRTATLQVRLSPVRRVTVAAGGFVADGDLVGWVPYLEETVRSALPNVARHGAVLSLGYAGRIASGHAFRANLRAHAVGHSLLGFGPELAFEQGDYAYVSGNLALDIGRTTLSLDLFNLFDTRGNIFALGTPFTLATSAQGTPLRPRTIRIGLRVRGF</sequence>
<dbReference type="GO" id="GO:0006826">
    <property type="term" value="P:iron ion transport"/>
    <property type="evidence" value="ECO:0007669"/>
    <property type="project" value="UniProtKB-KW"/>
</dbReference>
<evidence type="ECO:0000256" key="11">
    <source>
        <dbReference type="RuleBase" id="RU003357"/>
    </source>
</evidence>
<keyword evidence="2" id="KW-0813">Transport</keyword>
<evidence type="ECO:0000313" key="14">
    <source>
        <dbReference type="EMBL" id="MBB4099233.1"/>
    </source>
</evidence>
<keyword evidence="4" id="KW-0410">Iron transport</keyword>
<keyword evidence="9 11" id="KW-0472">Membrane</keyword>
<dbReference type="PANTHER" id="PTHR32552">
    <property type="entry name" value="FERRICHROME IRON RECEPTOR-RELATED"/>
    <property type="match status" value="1"/>
</dbReference>
<dbReference type="AlphaFoldDB" id="A0A7W6NXG4"/>
<evidence type="ECO:0000256" key="6">
    <source>
        <dbReference type="ARBA" id="ARBA00023004"/>
    </source>
</evidence>
<protein>
    <submittedName>
        <fullName evidence="14">Outer membrane receptor protein involved in Fe transport</fullName>
    </submittedName>
</protein>
<keyword evidence="7" id="KW-0406">Ion transport</keyword>
<evidence type="ECO:0000259" key="12">
    <source>
        <dbReference type="Pfam" id="PF00593"/>
    </source>
</evidence>
<comment type="caution">
    <text evidence="14">The sequence shown here is derived from an EMBL/GenBank/DDBJ whole genome shotgun (WGS) entry which is preliminary data.</text>
</comment>
<dbReference type="RefSeq" id="WP_183998526.1">
    <property type="nucleotide sequence ID" value="NZ_JACIEH010000002.1"/>
</dbReference>
<evidence type="ECO:0000256" key="4">
    <source>
        <dbReference type="ARBA" id="ARBA00022496"/>
    </source>
</evidence>
<dbReference type="InterPro" id="IPR012910">
    <property type="entry name" value="Plug_dom"/>
</dbReference>
<evidence type="ECO:0000313" key="15">
    <source>
        <dbReference type="Proteomes" id="UP000557392"/>
    </source>
</evidence>
<evidence type="ECO:0000256" key="2">
    <source>
        <dbReference type="ARBA" id="ARBA00022448"/>
    </source>
</evidence>
<keyword evidence="15" id="KW-1185">Reference proteome</keyword>
<keyword evidence="3" id="KW-1134">Transmembrane beta strand</keyword>
<keyword evidence="14" id="KW-0675">Receptor</keyword>
<dbReference type="Proteomes" id="UP000557392">
    <property type="component" value="Unassembled WGS sequence"/>
</dbReference>
<dbReference type="Gene3D" id="2.40.170.20">
    <property type="entry name" value="TonB-dependent receptor, beta-barrel domain"/>
    <property type="match status" value="1"/>
</dbReference>
<proteinExistence type="inferred from homology"/>
<accession>A0A7W6NXG4</accession>
<feature type="domain" description="TonB-dependent receptor-like beta-barrel" evidence="12">
    <location>
        <begin position="381"/>
        <end position="735"/>
    </location>
</feature>
<dbReference type="Pfam" id="PF07715">
    <property type="entry name" value="Plug"/>
    <property type="match status" value="1"/>
</dbReference>